<feature type="transmembrane region" description="Helical" evidence="1">
    <location>
        <begin position="170"/>
        <end position="203"/>
    </location>
</feature>
<dbReference type="Pfam" id="PF03009">
    <property type="entry name" value="GDPD"/>
    <property type="match status" value="1"/>
</dbReference>
<accession>A0A239IGP2</accession>
<evidence type="ECO:0000256" key="1">
    <source>
        <dbReference type="SAM" id="Phobius"/>
    </source>
</evidence>
<name>A0A239IGP2_9RHOB</name>
<keyword evidence="1" id="KW-0472">Membrane</keyword>
<sequence>MLNMPMRAAGDAFHEAWRLRWPFLLSHLVFSLLVAALLAPVTALALRAAIALSGQPALSDFDIAMFLLSPAGFAAALIVASLLLTTAVLDISFMMAIARDARRHRERRFEAGVAAILPQVPRIIGFSWRLLLRIVAMVAPFVLMALIVAQNRLTEYDINYYLAERPPEFIQAATIIGILILGMVLLVAWNLLGWALALPLVLFQDVPPSRSFRESAERMRGQRLDLLAALLAWGAVSLLVVGLAFGAVGIAADLIAGTIGANLRRLAAALLVLAAIWSVVNLLVTTLTTGALAALLMERAGWPGTSGIDIDIAPARRLLRLALVGGLAVAAVAGGLGAADLGARQVEDDVQVIAHRGAAGARPENTMASFALAIEEGADWVELDVQESAEGEVIVVHDSDFMKLAGVELKAWDATAADLAEIDIGSWFGADYAGERTPTLRQALELARDSGSGVLIELKYYGHDEMLEQRVADIVAETGMEDQIRAMSLKYEAVQKMKALRPDWTVGLLAAQSVGRLWELEADFLAVNMAMASPKLVRHAREAGKPLYVWTVNDPLSMSQMLSLGVSGLITDEPALAREVLRQREELSSVERLVLALGNRLGMTVSDKVYRDGSP</sequence>
<organism evidence="3 4">
    <name type="scientific">Tropicimonas sediminicola</name>
    <dbReference type="NCBI Taxonomy" id="1031541"/>
    <lineage>
        <taxon>Bacteria</taxon>
        <taxon>Pseudomonadati</taxon>
        <taxon>Pseudomonadota</taxon>
        <taxon>Alphaproteobacteria</taxon>
        <taxon>Rhodobacterales</taxon>
        <taxon>Roseobacteraceae</taxon>
        <taxon>Tropicimonas</taxon>
    </lineage>
</organism>
<keyword evidence="1" id="KW-1133">Transmembrane helix</keyword>
<dbReference type="GO" id="GO:0006629">
    <property type="term" value="P:lipid metabolic process"/>
    <property type="evidence" value="ECO:0007669"/>
    <property type="project" value="InterPro"/>
</dbReference>
<feature type="transmembrane region" description="Helical" evidence="1">
    <location>
        <begin position="224"/>
        <end position="248"/>
    </location>
</feature>
<dbReference type="RefSeq" id="WP_089233447.1">
    <property type="nucleotide sequence ID" value="NZ_FZOY01000004.1"/>
</dbReference>
<feature type="transmembrane region" description="Helical" evidence="1">
    <location>
        <begin position="130"/>
        <end position="150"/>
    </location>
</feature>
<dbReference type="PANTHER" id="PTHR46211">
    <property type="entry name" value="GLYCEROPHOSPHORYL DIESTER PHOSPHODIESTERASE"/>
    <property type="match status" value="1"/>
</dbReference>
<dbReference type="AlphaFoldDB" id="A0A239IGP2"/>
<dbReference type="GO" id="GO:0008081">
    <property type="term" value="F:phosphoric diester hydrolase activity"/>
    <property type="evidence" value="ECO:0007669"/>
    <property type="project" value="InterPro"/>
</dbReference>
<evidence type="ECO:0000259" key="2">
    <source>
        <dbReference type="PROSITE" id="PS51704"/>
    </source>
</evidence>
<dbReference type="Proteomes" id="UP000198426">
    <property type="component" value="Unassembled WGS sequence"/>
</dbReference>
<evidence type="ECO:0000313" key="4">
    <source>
        <dbReference type="Proteomes" id="UP000198426"/>
    </source>
</evidence>
<dbReference type="SUPFAM" id="SSF51695">
    <property type="entry name" value="PLC-like phosphodiesterases"/>
    <property type="match status" value="1"/>
</dbReference>
<dbReference type="Pfam" id="PF10110">
    <property type="entry name" value="GPDPase_memb"/>
    <property type="match status" value="1"/>
</dbReference>
<dbReference type="InterPro" id="IPR018476">
    <property type="entry name" value="GlyceroP-diester-Pdiesterase_M"/>
</dbReference>
<evidence type="ECO:0000313" key="3">
    <source>
        <dbReference type="EMBL" id="SNS92418.1"/>
    </source>
</evidence>
<keyword evidence="4" id="KW-1185">Reference proteome</keyword>
<feature type="transmembrane region" description="Helical" evidence="1">
    <location>
        <begin position="71"/>
        <end position="98"/>
    </location>
</feature>
<dbReference type="EMBL" id="FZOY01000004">
    <property type="protein sequence ID" value="SNS92418.1"/>
    <property type="molecule type" value="Genomic_DNA"/>
</dbReference>
<dbReference type="PANTHER" id="PTHR46211:SF8">
    <property type="entry name" value="PHOSPHODIESTERASE"/>
    <property type="match status" value="1"/>
</dbReference>
<dbReference type="InterPro" id="IPR030395">
    <property type="entry name" value="GP_PDE_dom"/>
</dbReference>
<dbReference type="InterPro" id="IPR017946">
    <property type="entry name" value="PLC-like_Pdiesterase_TIM-brl"/>
</dbReference>
<proteinExistence type="predicted"/>
<gene>
    <name evidence="3" type="ORF">SAMN05421757_104372</name>
</gene>
<dbReference type="OrthoDB" id="1854250at2"/>
<reference evidence="3 4" key="1">
    <citation type="submission" date="2017-06" db="EMBL/GenBank/DDBJ databases">
        <authorList>
            <person name="Kim H.J."/>
            <person name="Triplett B.A."/>
        </authorList>
    </citation>
    <scope>NUCLEOTIDE SEQUENCE [LARGE SCALE GENOMIC DNA]</scope>
    <source>
        <strain evidence="3 4">DSM 29339</strain>
    </source>
</reference>
<dbReference type="Gene3D" id="3.20.20.190">
    <property type="entry name" value="Phosphatidylinositol (PI) phosphodiesterase"/>
    <property type="match status" value="1"/>
</dbReference>
<dbReference type="PROSITE" id="PS51704">
    <property type="entry name" value="GP_PDE"/>
    <property type="match status" value="1"/>
</dbReference>
<keyword evidence="1" id="KW-0812">Transmembrane</keyword>
<feature type="transmembrane region" description="Helical" evidence="1">
    <location>
        <begin position="318"/>
        <end position="339"/>
    </location>
</feature>
<feature type="domain" description="GP-PDE" evidence="2">
    <location>
        <begin position="350"/>
        <end position="581"/>
    </location>
</feature>
<feature type="transmembrane region" description="Helical" evidence="1">
    <location>
        <begin position="268"/>
        <end position="297"/>
    </location>
</feature>
<protein>
    <submittedName>
        <fullName evidence="3">Glycerophosphoryl diester phosphodiesterase</fullName>
    </submittedName>
</protein>